<dbReference type="PANTHER" id="PTHR34069">
    <property type="entry name" value="3-OXOACYL-[ACYL-CARRIER-PROTEIN] SYNTHASE 3"/>
    <property type="match status" value="1"/>
</dbReference>
<feature type="domain" description="Beta-ketoacyl-[acyl-carrier-protein] synthase III N-terminal" evidence="4">
    <location>
        <begin position="109"/>
        <end position="183"/>
    </location>
</feature>
<proteinExistence type="predicted"/>
<protein>
    <recommendedName>
        <fullName evidence="7">3-oxoacyl-ACP synthase</fullName>
    </recommendedName>
</protein>
<evidence type="ECO:0000259" key="3">
    <source>
        <dbReference type="Pfam" id="PF08541"/>
    </source>
</evidence>
<dbReference type="InterPro" id="IPR013751">
    <property type="entry name" value="ACP_syn_III_N"/>
</dbReference>
<dbReference type="Gene3D" id="3.40.47.10">
    <property type="match status" value="2"/>
</dbReference>
<dbReference type="CDD" id="cd00827">
    <property type="entry name" value="init_cond_enzymes"/>
    <property type="match status" value="1"/>
</dbReference>
<dbReference type="Proteomes" id="UP000331127">
    <property type="component" value="Unassembled WGS sequence"/>
</dbReference>
<dbReference type="EMBL" id="BLAE01000015">
    <property type="protein sequence ID" value="GES09495.1"/>
    <property type="molecule type" value="Genomic_DNA"/>
</dbReference>
<feature type="domain" description="Beta-ketoacyl-[acyl-carrier-protein] synthase III C-terminal" evidence="3">
    <location>
        <begin position="248"/>
        <end position="337"/>
    </location>
</feature>
<keyword evidence="2" id="KW-0012">Acyltransferase</keyword>
<dbReference type="PANTHER" id="PTHR34069:SF2">
    <property type="entry name" value="BETA-KETOACYL-[ACYL-CARRIER-PROTEIN] SYNTHASE III"/>
    <property type="match status" value="1"/>
</dbReference>
<dbReference type="RefSeq" id="WP_246268357.1">
    <property type="nucleotide sequence ID" value="NZ_BAAAHL010000069.1"/>
</dbReference>
<dbReference type="GO" id="GO:0044550">
    <property type="term" value="P:secondary metabolite biosynthetic process"/>
    <property type="evidence" value="ECO:0007669"/>
    <property type="project" value="TreeGrafter"/>
</dbReference>
<evidence type="ECO:0000313" key="5">
    <source>
        <dbReference type="EMBL" id="GES09495.1"/>
    </source>
</evidence>
<gene>
    <name evidence="5" type="ORF">Amac_030910</name>
</gene>
<dbReference type="InterPro" id="IPR013747">
    <property type="entry name" value="ACP_syn_III_C"/>
</dbReference>
<organism evidence="5 6">
    <name type="scientific">Acrocarpospora macrocephala</name>
    <dbReference type="NCBI Taxonomy" id="150177"/>
    <lineage>
        <taxon>Bacteria</taxon>
        <taxon>Bacillati</taxon>
        <taxon>Actinomycetota</taxon>
        <taxon>Actinomycetes</taxon>
        <taxon>Streptosporangiales</taxon>
        <taxon>Streptosporangiaceae</taxon>
        <taxon>Acrocarpospora</taxon>
    </lineage>
</organism>
<dbReference type="AlphaFoldDB" id="A0A5M3WJV6"/>
<dbReference type="InterPro" id="IPR016039">
    <property type="entry name" value="Thiolase-like"/>
</dbReference>
<comment type="caution">
    <text evidence="5">The sequence shown here is derived from an EMBL/GenBank/DDBJ whole genome shotgun (WGS) entry which is preliminary data.</text>
</comment>
<evidence type="ECO:0000256" key="1">
    <source>
        <dbReference type="ARBA" id="ARBA00022679"/>
    </source>
</evidence>
<sequence length="355" mass="38382">MRTSNMFVRSLGVFVPDVVSVEQAARDGRYPAEEVERFQQIGAAVAGDMPAPEMARLAVLDAYDRWGESAPRNLDLLLYPSVWHQGPNGWQPQHYLQMHLLGGGVPAYEIRSGCVGMISSLELAASYLQADPDRETALVVSADNHGTPLVDRWRMTPGAVIGDAACALILGKEYGMAELLAVNATTIPEADAVNDGAYPLFPPDATIGRGLSFGDRHEEFRRRLLEKQGTGIHLKIQKTMMQQVERTLEEAGIGLADITRVAFPHGRREDLDGQMSWLGIELEQTTWDYGRRVGHCGAVDQFIAFEHLVATGGLVPGDHLLMVGFGSGTSVAAAAFRVLATAPATRPAGTRGHAA</sequence>
<keyword evidence="6" id="KW-1185">Reference proteome</keyword>
<reference evidence="5 6" key="1">
    <citation type="submission" date="2019-10" db="EMBL/GenBank/DDBJ databases">
        <title>Whole genome shotgun sequence of Acrocarpospora macrocephala NBRC 16266.</title>
        <authorList>
            <person name="Ichikawa N."/>
            <person name="Kimura A."/>
            <person name="Kitahashi Y."/>
            <person name="Komaki H."/>
            <person name="Oguchi A."/>
        </authorList>
    </citation>
    <scope>NUCLEOTIDE SEQUENCE [LARGE SCALE GENOMIC DNA]</scope>
    <source>
        <strain evidence="5 6">NBRC 16266</strain>
    </source>
</reference>
<evidence type="ECO:0008006" key="7">
    <source>
        <dbReference type="Google" id="ProtNLM"/>
    </source>
</evidence>
<evidence type="ECO:0000256" key="2">
    <source>
        <dbReference type="ARBA" id="ARBA00023315"/>
    </source>
</evidence>
<dbReference type="SUPFAM" id="SSF53901">
    <property type="entry name" value="Thiolase-like"/>
    <property type="match status" value="1"/>
</dbReference>
<name>A0A5M3WJV6_9ACTN</name>
<dbReference type="GO" id="GO:0006633">
    <property type="term" value="P:fatty acid biosynthetic process"/>
    <property type="evidence" value="ECO:0007669"/>
    <property type="project" value="InterPro"/>
</dbReference>
<accession>A0A5M3WJV6</accession>
<evidence type="ECO:0000259" key="4">
    <source>
        <dbReference type="Pfam" id="PF08545"/>
    </source>
</evidence>
<dbReference type="Pfam" id="PF08541">
    <property type="entry name" value="ACP_syn_III_C"/>
    <property type="match status" value="1"/>
</dbReference>
<dbReference type="GO" id="GO:0004315">
    <property type="term" value="F:3-oxoacyl-[acyl-carrier-protein] synthase activity"/>
    <property type="evidence" value="ECO:0007669"/>
    <property type="project" value="InterPro"/>
</dbReference>
<dbReference type="Pfam" id="PF08545">
    <property type="entry name" value="ACP_syn_III"/>
    <property type="match status" value="1"/>
</dbReference>
<keyword evidence="1" id="KW-0808">Transferase</keyword>
<evidence type="ECO:0000313" key="6">
    <source>
        <dbReference type="Proteomes" id="UP000331127"/>
    </source>
</evidence>